<dbReference type="GO" id="GO:0005975">
    <property type="term" value="P:carbohydrate metabolic process"/>
    <property type="evidence" value="ECO:0007669"/>
    <property type="project" value="InterPro"/>
</dbReference>
<dbReference type="EMBL" id="LQQY01000034">
    <property type="protein sequence ID" value="KZE45903.1"/>
    <property type="molecule type" value="Genomic_DNA"/>
</dbReference>
<evidence type="ECO:0000313" key="6">
    <source>
        <dbReference type="Proteomes" id="UP000076510"/>
    </source>
</evidence>
<feature type="signal peptide" evidence="3">
    <location>
        <begin position="1"/>
        <end position="20"/>
    </location>
</feature>
<reference evidence="6" key="1">
    <citation type="submission" date="2016-01" db="EMBL/GenBank/DDBJ databases">
        <title>Whole genome sequencing of Bhargavaea cecembensis T14.</title>
        <authorList>
            <person name="Hong K.W."/>
        </authorList>
    </citation>
    <scope>NUCLEOTIDE SEQUENCE [LARGE SCALE GENOMIC DNA]</scope>
    <source>
        <strain evidence="6">M19</strain>
    </source>
</reference>
<evidence type="ECO:0000256" key="3">
    <source>
        <dbReference type="SAM" id="SignalP"/>
    </source>
</evidence>
<protein>
    <recommendedName>
        <fullName evidence="4">NodB homology domain-containing protein</fullName>
    </recommendedName>
</protein>
<feature type="chain" id="PRO_5039543862" description="NodB homology domain-containing protein" evidence="3">
    <location>
        <begin position="21"/>
        <end position="242"/>
    </location>
</feature>
<dbReference type="PANTHER" id="PTHR10587">
    <property type="entry name" value="GLYCOSYL TRANSFERASE-RELATED"/>
    <property type="match status" value="1"/>
</dbReference>
<dbReference type="AlphaFoldDB" id="A0A161T0I0"/>
<gene>
    <name evidence="5" type="ORF">AV649_03775</name>
</gene>
<dbReference type="PANTHER" id="PTHR10587:SF133">
    <property type="entry name" value="CHITIN DEACETYLASE 1-RELATED"/>
    <property type="match status" value="1"/>
</dbReference>
<evidence type="ECO:0000313" key="5">
    <source>
        <dbReference type="EMBL" id="KZE45903.1"/>
    </source>
</evidence>
<name>A0A161T0I0_9BACI</name>
<dbReference type="PROSITE" id="PS51677">
    <property type="entry name" value="NODB"/>
    <property type="match status" value="1"/>
</dbReference>
<feature type="domain" description="NodB homology" evidence="4">
    <location>
        <begin position="45"/>
        <end position="228"/>
    </location>
</feature>
<dbReference type="InterPro" id="IPR002509">
    <property type="entry name" value="NODB_dom"/>
</dbReference>
<accession>A0A161T0I0</accession>
<evidence type="ECO:0000259" key="4">
    <source>
        <dbReference type="PROSITE" id="PS51677"/>
    </source>
</evidence>
<proteinExistence type="predicted"/>
<dbReference type="GO" id="GO:0016810">
    <property type="term" value="F:hydrolase activity, acting on carbon-nitrogen (but not peptide) bonds"/>
    <property type="evidence" value="ECO:0007669"/>
    <property type="project" value="InterPro"/>
</dbReference>
<keyword evidence="3" id="KW-0732">Signal</keyword>
<dbReference type="OrthoDB" id="9812065at2"/>
<evidence type="ECO:0000256" key="1">
    <source>
        <dbReference type="ARBA" id="ARBA00022723"/>
    </source>
</evidence>
<dbReference type="InterPro" id="IPR011330">
    <property type="entry name" value="Glyco_hydro/deAcase_b/a-brl"/>
</dbReference>
<sequence>MRKWLVMVSMMILIMLPAPADAQQVERSMVEPKGEVIWEVPMPFKKVAITFDDGPHPVYTPQILQILKSYDAKATFFLTGERIERFPDLVKREVKEGHEIGNHSFSHPNFGSLSLRDIEKEISTTEELLLQFQPGIRPKLFRPPGGELSMPVLGLMKEMDLMPILWSWHQDPKDWAGRSSEAISAHVLENIHNGDIILLHDSGGNRKETVKALETILSALTEKGYQFVTVQELMETDPVFGF</sequence>
<dbReference type="SUPFAM" id="SSF88713">
    <property type="entry name" value="Glycoside hydrolase/deacetylase"/>
    <property type="match status" value="1"/>
</dbReference>
<dbReference type="Proteomes" id="UP000076510">
    <property type="component" value="Unassembled WGS sequence"/>
</dbReference>
<comment type="caution">
    <text evidence="5">The sequence shown here is derived from an EMBL/GenBank/DDBJ whole genome shotgun (WGS) entry which is preliminary data.</text>
</comment>
<keyword evidence="2" id="KW-0378">Hydrolase</keyword>
<keyword evidence="1" id="KW-0479">Metal-binding</keyword>
<dbReference type="GO" id="GO:0046872">
    <property type="term" value="F:metal ion binding"/>
    <property type="evidence" value="ECO:0007669"/>
    <property type="project" value="UniProtKB-KW"/>
</dbReference>
<dbReference type="Pfam" id="PF01522">
    <property type="entry name" value="Polysacc_deac_1"/>
    <property type="match status" value="1"/>
</dbReference>
<dbReference type="Gene3D" id="3.20.20.370">
    <property type="entry name" value="Glycoside hydrolase/deacetylase"/>
    <property type="match status" value="1"/>
</dbReference>
<organism evidence="5 6">
    <name type="scientific">Rossellomorea marisflavi</name>
    <dbReference type="NCBI Taxonomy" id="189381"/>
    <lineage>
        <taxon>Bacteria</taxon>
        <taxon>Bacillati</taxon>
        <taxon>Bacillota</taxon>
        <taxon>Bacilli</taxon>
        <taxon>Bacillales</taxon>
        <taxon>Bacillaceae</taxon>
        <taxon>Rossellomorea</taxon>
    </lineage>
</organism>
<evidence type="ECO:0000256" key="2">
    <source>
        <dbReference type="ARBA" id="ARBA00022801"/>
    </source>
</evidence>
<dbReference type="InterPro" id="IPR050248">
    <property type="entry name" value="Polysacc_deacetylase_ArnD"/>
</dbReference>
<dbReference type="RefSeq" id="WP_063191735.1">
    <property type="nucleotide sequence ID" value="NZ_LQQY01000034.1"/>
</dbReference>
<dbReference type="GO" id="GO:0016020">
    <property type="term" value="C:membrane"/>
    <property type="evidence" value="ECO:0007669"/>
    <property type="project" value="TreeGrafter"/>
</dbReference>